<keyword evidence="12" id="KW-1133">Transmembrane helix</keyword>
<dbReference type="Gene3D" id="2.30.30.100">
    <property type="match status" value="1"/>
</dbReference>
<accession>V5FWJ2</accession>
<comment type="function">
    <text evidence="19">Mediates the uptake of pyruvate into mitochondria.</text>
</comment>
<dbReference type="CDD" id="cd01717">
    <property type="entry name" value="Sm_B"/>
    <property type="match status" value="1"/>
</dbReference>
<dbReference type="GO" id="GO:0003723">
    <property type="term" value="F:RNA binding"/>
    <property type="evidence" value="ECO:0007669"/>
    <property type="project" value="UniProtKB-KW"/>
</dbReference>
<dbReference type="GO" id="GO:0005685">
    <property type="term" value="C:U1 snRNP"/>
    <property type="evidence" value="ECO:0007669"/>
    <property type="project" value="TreeGrafter"/>
</dbReference>
<evidence type="ECO:0000256" key="6">
    <source>
        <dbReference type="ARBA" id="ARBA00022448"/>
    </source>
</evidence>
<keyword evidence="15" id="KW-0508">mRNA splicing</keyword>
<dbReference type="GO" id="GO:0005682">
    <property type="term" value="C:U5 snRNP"/>
    <property type="evidence" value="ECO:0007669"/>
    <property type="project" value="TreeGrafter"/>
</dbReference>
<evidence type="ECO:0000256" key="1">
    <source>
        <dbReference type="ARBA" id="ARBA00004123"/>
    </source>
</evidence>
<keyword evidence="6 19" id="KW-0813">Transport</keyword>
<evidence type="ECO:0000256" key="18">
    <source>
        <dbReference type="ARBA" id="ARBA00025892"/>
    </source>
</evidence>
<dbReference type="Pfam" id="PF01423">
    <property type="entry name" value="LSM"/>
    <property type="match status" value="1"/>
</dbReference>
<feature type="domain" description="Sm" evidence="20">
    <location>
        <begin position="5"/>
        <end position="82"/>
    </location>
</feature>
<dbReference type="InterPro" id="IPR001163">
    <property type="entry name" value="Sm_dom_euk/arc"/>
</dbReference>
<keyword evidence="11" id="KW-0694">RNA-binding</keyword>
<comment type="subcellular location">
    <subcellularLocation>
        <location evidence="3">Cytoplasm</location>
    </subcellularLocation>
    <subcellularLocation>
        <location evidence="2 19">Mitochondrion inner membrane</location>
        <topology evidence="2 19">Multi-pass membrane protein</topology>
    </subcellularLocation>
    <subcellularLocation>
        <location evidence="1">Nucleus</location>
    </subcellularLocation>
</comment>
<dbReference type="SUPFAM" id="SSF50182">
    <property type="entry name" value="Sm-like ribonucleoproteins"/>
    <property type="match status" value="1"/>
</dbReference>
<dbReference type="GO" id="GO:0005686">
    <property type="term" value="C:U2 snRNP"/>
    <property type="evidence" value="ECO:0007669"/>
    <property type="project" value="TreeGrafter"/>
</dbReference>
<evidence type="ECO:0000256" key="15">
    <source>
        <dbReference type="ARBA" id="ARBA00023187"/>
    </source>
</evidence>
<keyword evidence="16" id="KW-0539">Nucleus</keyword>
<dbReference type="AlphaFoldDB" id="V5FWJ2"/>
<evidence type="ECO:0000256" key="11">
    <source>
        <dbReference type="ARBA" id="ARBA00022884"/>
    </source>
</evidence>
<evidence type="ECO:0000256" key="17">
    <source>
        <dbReference type="ARBA" id="ARBA00023274"/>
    </source>
</evidence>
<comment type="subunit">
    <text evidence="18">Component of the heptameric LSM1-LSM7 complex, which consists of LSM1, LSM2, LSM3, LSM4, LSM5, LSM6 and LSM7. Component of the heptameric LSM2-LSM8 complex, which consists of LSM2, LSM3, LSM4, LSM5, LSM6, LSM7 and LSM8. The LSm subunits form a seven-membered ring structure with a doughnut shape.</text>
</comment>
<dbReference type="eggNOG" id="KOG3168">
    <property type="taxonomic scope" value="Eukaryota"/>
</dbReference>
<evidence type="ECO:0000256" key="16">
    <source>
        <dbReference type="ARBA" id="ARBA00023242"/>
    </source>
</evidence>
<dbReference type="OrthoDB" id="1697690at2759"/>
<evidence type="ECO:0000256" key="14">
    <source>
        <dbReference type="ARBA" id="ARBA00023136"/>
    </source>
</evidence>
<comment type="similarity">
    <text evidence="4 19">Belongs to the mitochondrial pyruvate carrier (MPC) (TC 2.A.105) family.</text>
</comment>
<dbReference type="HOGENOM" id="CLU_744156_0_0_1"/>
<dbReference type="InterPro" id="IPR050914">
    <property type="entry name" value="snRNP_SmB/NAA38-like"/>
</dbReference>
<dbReference type="Proteomes" id="UP000018001">
    <property type="component" value="Unassembled WGS sequence"/>
</dbReference>
<evidence type="ECO:0000256" key="3">
    <source>
        <dbReference type="ARBA" id="ARBA00004496"/>
    </source>
</evidence>
<evidence type="ECO:0000313" key="22">
    <source>
        <dbReference type="Proteomes" id="UP000018001"/>
    </source>
</evidence>
<keyword evidence="8" id="KW-0507">mRNA processing</keyword>
<dbReference type="eggNOG" id="KOG1590">
    <property type="taxonomic scope" value="Eukaryota"/>
</dbReference>
<comment type="similarity">
    <text evidence="5">Belongs to the snRNP SmB/SmN family.</text>
</comment>
<evidence type="ECO:0000256" key="9">
    <source>
        <dbReference type="ARBA" id="ARBA00022692"/>
    </source>
</evidence>
<evidence type="ECO:0000256" key="19">
    <source>
        <dbReference type="RuleBase" id="RU363100"/>
    </source>
</evidence>
<keyword evidence="10 19" id="KW-0999">Mitochondrion inner membrane</keyword>
<dbReference type="InParanoid" id="V5FWJ2"/>
<evidence type="ECO:0000259" key="20">
    <source>
        <dbReference type="SMART" id="SM00651"/>
    </source>
</evidence>
<evidence type="ECO:0000256" key="12">
    <source>
        <dbReference type="ARBA" id="ARBA00022989"/>
    </source>
</evidence>
<dbReference type="GO" id="GO:0071013">
    <property type="term" value="C:catalytic step 2 spliceosome"/>
    <property type="evidence" value="ECO:0007669"/>
    <property type="project" value="TreeGrafter"/>
</dbReference>
<name>V5FWJ2_BYSSN</name>
<reference evidence="22" key="1">
    <citation type="journal article" date="2014" name="Genome Announc.">
        <title>Draft genome sequence of the formaldehyde-resistant fungus Byssochlamys spectabilis No. 5 (anamorph Paecilomyces variotii No. 5) (NBRC109023).</title>
        <authorList>
            <person name="Oka T."/>
            <person name="Ekino K."/>
            <person name="Fukuda K."/>
            <person name="Nomura Y."/>
        </authorList>
    </citation>
    <scope>NUCLEOTIDE SEQUENCE [LARGE SCALE GENOMIC DNA]</scope>
    <source>
        <strain evidence="22">No. 5 / NBRC 109023</strain>
    </source>
</reference>
<evidence type="ECO:0000256" key="4">
    <source>
        <dbReference type="ARBA" id="ARBA00006416"/>
    </source>
</evidence>
<evidence type="ECO:0000313" key="21">
    <source>
        <dbReference type="EMBL" id="GAD96428.1"/>
    </source>
</evidence>
<dbReference type="GO" id="GO:0005687">
    <property type="term" value="C:U4 snRNP"/>
    <property type="evidence" value="ECO:0007669"/>
    <property type="project" value="TreeGrafter"/>
</dbReference>
<dbReference type="InterPro" id="IPR005336">
    <property type="entry name" value="MPC"/>
</dbReference>
<dbReference type="GO" id="GO:0006850">
    <property type="term" value="P:pyruvate import into mitochondria"/>
    <property type="evidence" value="ECO:0007669"/>
    <property type="project" value="InterPro"/>
</dbReference>
<gene>
    <name evidence="21" type="ORF">PVAR5_5082</name>
</gene>
<dbReference type="SMART" id="SM00651">
    <property type="entry name" value="Sm"/>
    <property type="match status" value="1"/>
</dbReference>
<proteinExistence type="inferred from homology"/>
<dbReference type="GO" id="GO:0046540">
    <property type="term" value="C:U4/U6 x U5 tri-snRNP complex"/>
    <property type="evidence" value="ECO:0007669"/>
    <property type="project" value="TreeGrafter"/>
</dbReference>
<comment type="caution">
    <text evidence="21">The sequence shown here is derived from an EMBL/GenBank/DDBJ whole genome shotgun (WGS) entry which is preliminary data.</text>
</comment>
<dbReference type="GO" id="GO:0005743">
    <property type="term" value="C:mitochondrial inner membrane"/>
    <property type="evidence" value="ECO:0007669"/>
    <property type="project" value="UniProtKB-SubCell"/>
</dbReference>
<dbReference type="EMBL" id="BAUL01000165">
    <property type="protein sequence ID" value="GAD96428.1"/>
    <property type="molecule type" value="Genomic_DNA"/>
</dbReference>
<protein>
    <recommendedName>
        <fullName evidence="19">Mitochondrial pyruvate carrier</fullName>
    </recommendedName>
</protein>
<keyword evidence="7" id="KW-0963">Cytoplasm</keyword>
<dbReference type="PANTHER" id="PTHR10701:SF0">
    <property type="entry name" value="SMALL NUCLEAR RIBONUCLEOPROTEIN-ASSOCIATED PROTEIN B"/>
    <property type="match status" value="1"/>
</dbReference>
<dbReference type="GO" id="GO:0070990">
    <property type="term" value="F:snRNP binding"/>
    <property type="evidence" value="ECO:0007669"/>
    <property type="project" value="TreeGrafter"/>
</dbReference>
<dbReference type="GO" id="GO:0000398">
    <property type="term" value="P:mRNA splicing, via spliceosome"/>
    <property type="evidence" value="ECO:0007669"/>
    <property type="project" value="TreeGrafter"/>
</dbReference>
<evidence type="ECO:0000256" key="13">
    <source>
        <dbReference type="ARBA" id="ARBA00023128"/>
    </source>
</evidence>
<evidence type="ECO:0000256" key="7">
    <source>
        <dbReference type="ARBA" id="ARBA00022490"/>
    </source>
</evidence>
<keyword evidence="9" id="KW-0812">Transmembrane</keyword>
<keyword evidence="17" id="KW-0687">Ribonucleoprotein</keyword>
<dbReference type="InterPro" id="IPR010920">
    <property type="entry name" value="LSM_dom_sf"/>
</dbReference>
<dbReference type="PANTHER" id="PTHR10701">
    <property type="entry name" value="SMALL NUCLEAR RIBONUCLEOPROTEIN-ASSOCIATED PROTEIN B AND N"/>
    <property type="match status" value="1"/>
</dbReference>
<evidence type="ECO:0000256" key="2">
    <source>
        <dbReference type="ARBA" id="ARBA00004448"/>
    </source>
</evidence>
<evidence type="ECO:0000256" key="10">
    <source>
        <dbReference type="ARBA" id="ARBA00022792"/>
    </source>
</evidence>
<keyword evidence="22" id="KW-1185">Reference proteome</keyword>
<dbReference type="GO" id="GO:0071004">
    <property type="term" value="C:U2-type prespliceosome"/>
    <property type="evidence" value="ECO:0007669"/>
    <property type="project" value="TreeGrafter"/>
</dbReference>
<keyword evidence="14" id="KW-0472">Membrane</keyword>
<organism evidence="21 22">
    <name type="scientific">Byssochlamys spectabilis (strain No. 5 / NBRC 109023)</name>
    <name type="common">Paecilomyces variotii</name>
    <dbReference type="NCBI Taxonomy" id="1356009"/>
    <lineage>
        <taxon>Eukaryota</taxon>
        <taxon>Fungi</taxon>
        <taxon>Dikarya</taxon>
        <taxon>Ascomycota</taxon>
        <taxon>Pezizomycotina</taxon>
        <taxon>Eurotiomycetes</taxon>
        <taxon>Eurotiomycetidae</taxon>
        <taxon>Eurotiales</taxon>
        <taxon>Thermoascaceae</taxon>
        <taxon>Paecilomyces</taxon>
    </lineage>
</organism>
<dbReference type="Pfam" id="PF03650">
    <property type="entry name" value="MPC"/>
    <property type="match status" value="1"/>
</dbReference>
<evidence type="ECO:0000256" key="8">
    <source>
        <dbReference type="ARBA" id="ARBA00022664"/>
    </source>
</evidence>
<sequence length="424" mass="46912">MAAANKQGKMINYRMRVTLTDGRQMTGQMLAFDKHMNLVLADTEEFRRVKRRSNKPAAGTSNAPLVESEEKRTLGLTITLRLDWEPASPAVLRPPLPLLLQDLELADQRDEVCLLDLEDRLLVLEDPHPLVDLEGSLQAVSPEHHLQDSPAAEGLQEDLLALHPRLDSLPPAPREDLLPDSSHPLASSLLAEDAASLQDLVVVEKDLLSDIALRIKLADRDRWAERFDWTIPIYSHKKVDLPELPGEALRRVRMENRQPTGISSVDLFPSFSLAHALLHYHQFFLSLVSSPLRTLSGTMAAAIKAINAKIRSNKVLDYVCSTHFWGPVSNFGIPIAAVMDTQKDPEIISGTMTGALVVYSATFARYALAVTPKNYLLFACHAVNFSAQVTQGYRYLNYWNWGGREKALAAKGAEAGKTATEAGA</sequence>
<evidence type="ECO:0000256" key="5">
    <source>
        <dbReference type="ARBA" id="ARBA00009123"/>
    </source>
</evidence>
<keyword evidence="13 19" id="KW-0496">Mitochondrion</keyword>